<proteinExistence type="predicted"/>
<dbReference type="RefSeq" id="WP_256302913.1">
    <property type="nucleotide sequence ID" value="NZ_JANFYS010000001.1"/>
</dbReference>
<reference evidence="2" key="1">
    <citation type="submission" date="2022-06" db="EMBL/GenBank/DDBJ databases">
        <title>Isolation of gut microbiota from human fecal samples.</title>
        <authorList>
            <person name="Pamer E.G."/>
            <person name="Barat B."/>
            <person name="Waligurski E."/>
            <person name="Medina S."/>
            <person name="Paddock L."/>
            <person name="Mostad J."/>
        </authorList>
    </citation>
    <scope>NUCLEOTIDE SEQUENCE</scope>
    <source>
        <strain evidence="2">DFI.9.91</strain>
    </source>
</reference>
<sequence>MVMIRAVERGGEYALSADGHATGSEQACAAVSAVLYGLSGYLANGGAHARLLEAPELESGRVRLRFTGDAAAGEVWRMTLISLLQLQAAEPERVRVEWSCPEQ</sequence>
<organism evidence="2 3">
    <name type="scientific">Intestinimonas massiliensis</name>
    <name type="common">ex Afouda et al. 2020</name>
    <dbReference type="NCBI Taxonomy" id="1673721"/>
    <lineage>
        <taxon>Bacteria</taxon>
        <taxon>Bacillati</taxon>
        <taxon>Bacillota</taxon>
        <taxon>Clostridia</taxon>
        <taxon>Eubacteriales</taxon>
        <taxon>Intestinimonas</taxon>
    </lineage>
</organism>
<dbReference type="EMBL" id="JANFYS010000001">
    <property type="protein sequence ID" value="MCQ4768999.1"/>
    <property type="molecule type" value="Genomic_DNA"/>
</dbReference>
<evidence type="ECO:0000313" key="1">
    <source>
        <dbReference type="EMBL" id="MCQ4768999.1"/>
    </source>
</evidence>
<dbReference type="AlphaFoldDB" id="A0AAW5JGX0"/>
<dbReference type="InterPro" id="IPR036764">
    <property type="entry name" value="Peptidase_Prp_sf"/>
</dbReference>
<gene>
    <name evidence="1" type="ORF">NE579_00780</name>
    <name evidence="2" type="ORF">NE579_01055</name>
</gene>
<name>A0AAW5JGX0_9FIRM</name>
<dbReference type="Proteomes" id="UP001204562">
    <property type="component" value="Unassembled WGS sequence"/>
</dbReference>
<evidence type="ECO:0000313" key="3">
    <source>
        <dbReference type="Proteomes" id="UP001204562"/>
    </source>
</evidence>
<dbReference type="SUPFAM" id="SSF118010">
    <property type="entry name" value="TM1457-like"/>
    <property type="match status" value="1"/>
</dbReference>
<dbReference type="EMBL" id="JANFYS010000001">
    <property type="protein sequence ID" value="MCQ4769052.1"/>
    <property type="molecule type" value="Genomic_DNA"/>
</dbReference>
<protein>
    <recommendedName>
        <fullName evidence="4">Ribosomal-processing cysteine protease Prp</fullName>
    </recommendedName>
</protein>
<evidence type="ECO:0000313" key="2">
    <source>
        <dbReference type="EMBL" id="MCQ4769052.1"/>
    </source>
</evidence>
<evidence type="ECO:0008006" key="4">
    <source>
        <dbReference type="Google" id="ProtNLM"/>
    </source>
</evidence>
<accession>A0AAW5JGX0</accession>
<comment type="caution">
    <text evidence="2">The sequence shown here is derived from an EMBL/GenBank/DDBJ whole genome shotgun (WGS) entry which is preliminary data.</text>
</comment>